<accession>A0A0G4EBD4</accession>
<dbReference type="EMBL" id="CDMY01000149">
    <property type="protein sequence ID" value="CEL93265.1"/>
    <property type="molecule type" value="Genomic_DNA"/>
</dbReference>
<proteinExistence type="predicted"/>
<gene>
    <name evidence="2" type="ORF">Vbra_7029</name>
</gene>
<dbReference type="VEuPathDB" id="CryptoDB:Vbra_7029"/>
<protein>
    <submittedName>
        <fullName evidence="2">Uncharacterized protein</fullName>
    </submittedName>
</protein>
<evidence type="ECO:0000256" key="1">
    <source>
        <dbReference type="SAM" id="Coils"/>
    </source>
</evidence>
<keyword evidence="1" id="KW-0175">Coiled coil</keyword>
<feature type="coiled-coil region" evidence="1">
    <location>
        <begin position="94"/>
        <end position="121"/>
    </location>
</feature>
<dbReference type="Proteomes" id="UP000041254">
    <property type="component" value="Unassembled WGS sequence"/>
</dbReference>
<evidence type="ECO:0000313" key="3">
    <source>
        <dbReference type="Proteomes" id="UP000041254"/>
    </source>
</evidence>
<dbReference type="AlphaFoldDB" id="A0A0G4EBD4"/>
<sequence>MESARPLQPQSSKICVIAAAVSLVFASLAHAFIPSTPTSPLYPLPSLPHTHSRRFRPVALPHSQVPSTHTAPSRPAEEVHPIEVEAWGSEPDQIDDMDDEFREILDRTEAAERQLPEAEDKYANEAYDELIERVAATPDHELEVVASANFQYLWREDWYLRVCEYTRLFERDKKEAFVRKANKVWSLVSAMLAEALEPEDNVKQVVSAILKETLVGLGEFPPLPLDPPADRRLRSYVQRNVGRMNEPFIEILVKWITRAATHNTEGDERKVQLLQRVLRQWAAEATMETVDKLVSADPYGLPATSGVSRVIRWLTDRDLVDRRRGAEGVEESSVLDGVKADEVERALQVLQSNLTLRYRLGSVAQKVHSEYVRELMGAVRQTVGEATGIQETAA</sequence>
<dbReference type="InParanoid" id="A0A0G4EBD4"/>
<organism evidence="2 3">
    <name type="scientific">Vitrella brassicaformis (strain CCMP3155)</name>
    <dbReference type="NCBI Taxonomy" id="1169540"/>
    <lineage>
        <taxon>Eukaryota</taxon>
        <taxon>Sar</taxon>
        <taxon>Alveolata</taxon>
        <taxon>Colpodellida</taxon>
        <taxon>Vitrellaceae</taxon>
        <taxon>Vitrella</taxon>
    </lineage>
</organism>
<name>A0A0G4EBD4_VITBC</name>
<evidence type="ECO:0000313" key="2">
    <source>
        <dbReference type="EMBL" id="CEL93265.1"/>
    </source>
</evidence>
<keyword evidence="3" id="KW-1185">Reference proteome</keyword>
<reference evidence="2 3" key="1">
    <citation type="submission" date="2014-11" db="EMBL/GenBank/DDBJ databases">
        <authorList>
            <person name="Zhu J."/>
            <person name="Qi W."/>
            <person name="Song R."/>
        </authorList>
    </citation>
    <scope>NUCLEOTIDE SEQUENCE [LARGE SCALE GENOMIC DNA]</scope>
</reference>